<dbReference type="GeneID" id="87941086"/>
<dbReference type="KEGG" id="cdet:87941086"/>
<dbReference type="EMBL" id="CP137307">
    <property type="protein sequence ID" value="WQF79569.1"/>
    <property type="molecule type" value="Genomic_DNA"/>
</dbReference>
<evidence type="ECO:0000313" key="1">
    <source>
        <dbReference type="EMBL" id="WQF79569.1"/>
    </source>
</evidence>
<dbReference type="RefSeq" id="XP_062776793.1">
    <property type="nucleotide sequence ID" value="XM_062920742.1"/>
</dbReference>
<protein>
    <submittedName>
        <fullName evidence="1">Uncharacterized protein</fullName>
    </submittedName>
</protein>
<dbReference type="AlphaFoldDB" id="A0AAX4I9C7"/>
<organism evidence="1 2">
    <name type="scientific">Colletotrichum destructivum</name>
    <dbReference type="NCBI Taxonomy" id="34406"/>
    <lineage>
        <taxon>Eukaryota</taxon>
        <taxon>Fungi</taxon>
        <taxon>Dikarya</taxon>
        <taxon>Ascomycota</taxon>
        <taxon>Pezizomycotina</taxon>
        <taxon>Sordariomycetes</taxon>
        <taxon>Hypocreomycetidae</taxon>
        <taxon>Glomerellales</taxon>
        <taxon>Glomerellaceae</taxon>
        <taxon>Colletotrichum</taxon>
        <taxon>Colletotrichum destructivum species complex</taxon>
    </lineage>
</organism>
<gene>
    <name evidence="1" type="ORF">CDEST_04583</name>
</gene>
<reference evidence="2" key="1">
    <citation type="journal article" date="2023" name="bioRxiv">
        <title>Complete genome of the Medicago anthracnose fungus, Colletotrichum destructivum, reveals a mini-chromosome-like region within a core chromosome.</title>
        <authorList>
            <person name="Lapalu N."/>
            <person name="Simon A."/>
            <person name="Lu A."/>
            <person name="Plaumann P.-L."/>
            <person name="Amselem J."/>
            <person name="Pigne S."/>
            <person name="Auger A."/>
            <person name="Koch C."/>
            <person name="Dallery J.-F."/>
            <person name="O'Connell R.J."/>
        </authorList>
    </citation>
    <scope>NUCLEOTIDE SEQUENCE [LARGE SCALE GENOMIC DNA]</scope>
    <source>
        <strain evidence="2">CBS 520.97</strain>
    </source>
</reference>
<dbReference type="Proteomes" id="UP001322277">
    <property type="component" value="Chromosome 3"/>
</dbReference>
<proteinExistence type="predicted"/>
<name>A0AAX4I9C7_9PEZI</name>
<accession>A0AAX4I9C7</accession>
<evidence type="ECO:0000313" key="2">
    <source>
        <dbReference type="Proteomes" id="UP001322277"/>
    </source>
</evidence>
<sequence length="67" mass="7559">MAGFESLSKVFRLFLRPTVWSPGPCRRCSTEYWPSFPGAGHASRQRALLSPLSLVQFSTQVHDRFGC</sequence>
<keyword evidence="2" id="KW-1185">Reference proteome</keyword>